<dbReference type="Proteomes" id="UP000031512">
    <property type="component" value="Unassembled WGS sequence"/>
</dbReference>
<keyword evidence="1" id="KW-0732">Signal</keyword>
<dbReference type="VEuPathDB" id="PiroplasmaDB:BEWA_017060"/>
<gene>
    <name evidence="2" type="ORF">BEWA_017060</name>
</gene>
<dbReference type="KEGG" id="beq:BEWA_017060"/>
<dbReference type="RefSeq" id="XP_004831479.1">
    <property type="nucleotide sequence ID" value="XM_004831422.1"/>
</dbReference>
<dbReference type="EMBL" id="ACOU01000008">
    <property type="protein sequence ID" value="EKX72027.1"/>
    <property type="molecule type" value="Genomic_DNA"/>
</dbReference>
<feature type="signal peptide" evidence="1">
    <location>
        <begin position="1"/>
        <end position="20"/>
    </location>
</feature>
<evidence type="ECO:0000256" key="1">
    <source>
        <dbReference type="SAM" id="SignalP"/>
    </source>
</evidence>
<organism evidence="2 3">
    <name type="scientific">Theileria equi strain WA</name>
    <dbReference type="NCBI Taxonomy" id="1537102"/>
    <lineage>
        <taxon>Eukaryota</taxon>
        <taxon>Sar</taxon>
        <taxon>Alveolata</taxon>
        <taxon>Apicomplexa</taxon>
        <taxon>Aconoidasida</taxon>
        <taxon>Piroplasmida</taxon>
        <taxon>Theileriidae</taxon>
        <taxon>Theileria</taxon>
    </lineage>
</organism>
<sequence>MPVVLLALLVTTLQLNRVHSSPPREKIMIEVDISGMRPGKVEIIPSAQYPGAINYIVRGNSRHTHVIGNIKDGSVLITEGDPRSMSRYVLLLRKNNGTKYLRVITRYRNNNIYSTRITEFRKRENEVEYSAVIKRPVDINLPTQEDNNAISVKLVSIPEPGDTKPEQAQSLKFSVKQEMIDEIIIGKVLFGKYILDDKRTDMVNRVVIWEGGLRYPSVTIITRYSDGNELENDYKYMDSEIGFVVESVKRKFSSLCE</sequence>
<protein>
    <submittedName>
        <fullName evidence="2">Signal peptide containing protein</fullName>
    </submittedName>
</protein>
<name>L1L9D9_THEEQ</name>
<evidence type="ECO:0000313" key="3">
    <source>
        <dbReference type="Proteomes" id="UP000031512"/>
    </source>
</evidence>
<feature type="chain" id="PRO_5003952894" evidence="1">
    <location>
        <begin position="21"/>
        <end position="257"/>
    </location>
</feature>
<keyword evidence="3" id="KW-1185">Reference proteome</keyword>
<dbReference type="GeneID" id="15804912"/>
<reference evidence="2 3" key="1">
    <citation type="journal article" date="2012" name="BMC Genomics">
        <title>Comparative genomic analysis and phylogenetic position of Theileria equi.</title>
        <authorList>
            <person name="Kappmeyer L.S."/>
            <person name="Thiagarajan M."/>
            <person name="Herndon D.R."/>
            <person name="Ramsay J.D."/>
            <person name="Caler E."/>
            <person name="Djikeng A."/>
            <person name="Gillespie J.J."/>
            <person name="Lau A.O."/>
            <person name="Roalson E.H."/>
            <person name="Silva J.C."/>
            <person name="Silva M.G."/>
            <person name="Suarez C.E."/>
            <person name="Ueti M.W."/>
            <person name="Nene V.M."/>
            <person name="Mealey R.H."/>
            <person name="Knowles D.P."/>
            <person name="Brayton K.A."/>
        </authorList>
    </citation>
    <scope>NUCLEOTIDE SEQUENCE [LARGE SCALE GENOMIC DNA]</scope>
    <source>
        <strain evidence="2 3">WA</strain>
    </source>
</reference>
<comment type="caution">
    <text evidence="2">The sequence shown here is derived from an EMBL/GenBank/DDBJ whole genome shotgun (WGS) entry which is preliminary data.</text>
</comment>
<accession>L1L9D9</accession>
<proteinExistence type="predicted"/>
<dbReference type="AlphaFoldDB" id="L1L9D9"/>
<evidence type="ECO:0000313" key="2">
    <source>
        <dbReference type="EMBL" id="EKX72027.1"/>
    </source>
</evidence>